<dbReference type="InterPro" id="IPR008207">
    <property type="entry name" value="Sig_transdc_His_kin_Hpt_dom"/>
</dbReference>
<evidence type="ECO:0000256" key="8">
    <source>
        <dbReference type="ARBA" id="ARBA00022679"/>
    </source>
</evidence>
<feature type="compositionally biased region" description="Polar residues" evidence="15">
    <location>
        <begin position="306"/>
        <end position="315"/>
    </location>
</feature>
<reference evidence="19 20" key="1">
    <citation type="submission" date="2017-01" db="EMBL/GenBank/DDBJ databases">
        <authorList>
            <person name="Mah S.A."/>
            <person name="Swanson W.J."/>
            <person name="Moy G.W."/>
            <person name="Vacquier V.D."/>
        </authorList>
    </citation>
    <scope>NUCLEOTIDE SEQUENCE [LARGE SCALE GENOMIC DNA]</scope>
    <source>
        <strain evidence="19 20">ASpG1</strain>
    </source>
</reference>
<dbReference type="Gene3D" id="3.30.565.10">
    <property type="entry name" value="Histidine kinase-like ATPase, C-terminal domain"/>
    <property type="match status" value="1"/>
</dbReference>
<dbReference type="STRING" id="159291.SAMN05920897_102211"/>
<dbReference type="GO" id="GO:0006935">
    <property type="term" value="P:chemotaxis"/>
    <property type="evidence" value="ECO:0007669"/>
    <property type="project" value="UniProtKB-KW"/>
</dbReference>
<dbReference type="FunFam" id="2.30.30.40:FF:000048">
    <property type="entry name" value="Chemotaxis protein CheA, putative"/>
    <property type="match status" value="1"/>
</dbReference>
<dbReference type="GO" id="GO:0005737">
    <property type="term" value="C:cytoplasm"/>
    <property type="evidence" value="ECO:0007669"/>
    <property type="project" value="UniProtKB-SubCell"/>
</dbReference>
<evidence type="ECO:0000259" key="18">
    <source>
        <dbReference type="PROSITE" id="PS50894"/>
    </source>
</evidence>
<feature type="domain" description="Histidine kinase" evidence="16">
    <location>
        <begin position="425"/>
        <end position="666"/>
    </location>
</feature>
<dbReference type="InterPro" id="IPR004358">
    <property type="entry name" value="Sig_transdc_His_kin-like_C"/>
</dbReference>
<feature type="domain" description="HPt" evidence="18">
    <location>
        <begin position="5"/>
        <end position="109"/>
    </location>
</feature>
<evidence type="ECO:0000259" key="16">
    <source>
        <dbReference type="PROSITE" id="PS50109"/>
    </source>
</evidence>
<dbReference type="SMART" id="SM00260">
    <property type="entry name" value="CheW"/>
    <property type="match status" value="1"/>
</dbReference>
<dbReference type="SMART" id="SM01231">
    <property type="entry name" value="H-kinase_dim"/>
    <property type="match status" value="1"/>
</dbReference>
<keyword evidence="6" id="KW-0145">Chemotaxis</keyword>
<dbReference type="Pfam" id="PF02518">
    <property type="entry name" value="HATPase_c"/>
    <property type="match status" value="1"/>
</dbReference>
<dbReference type="SUPFAM" id="SSF55052">
    <property type="entry name" value="CheY-binding domain of CheA"/>
    <property type="match status" value="1"/>
</dbReference>
<dbReference type="InterPro" id="IPR010808">
    <property type="entry name" value="CheA_P2-bd"/>
</dbReference>
<comment type="subcellular location">
    <subcellularLocation>
        <location evidence="2">Cytoplasm</location>
    </subcellularLocation>
</comment>
<keyword evidence="20" id="KW-1185">Reference proteome</keyword>
<accession>A0A1N6PAE9</accession>
<keyword evidence="7 14" id="KW-0597">Phosphoprotein</keyword>
<dbReference type="InterPro" id="IPR036641">
    <property type="entry name" value="HPT_dom_sf"/>
</dbReference>
<dbReference type="SUPFAM" id="SSF55874">
    <property type="entry name" value="ATPase domain of HSP90 chaperone/DNA topoisomerase II/histidine kinase"/>
    <property type="match status" value="1"/>
</dbReference>
<dbReference type="Gene3D" id="2.30.30.40">
    <property type="entry name" value="SH3 Domains"/>
    <property type="match status" value="1"/>
</dbReference>
<dbReference type="SMART" id="SM00073">
    <property type="entry name" value="HPT"/>
    <property type="match status" value="1"/>
</dbReference>
<evidence type="ECO:0000256" key="9">
    <source>
        <dbReference type="ARBA" id="ARBA00022741"/>
    </source>
</evidence>
<name>A0A1N6PAE9_9SPIO</name>
<feature type="modified residue" description="Phosphohistidine" evidence="14">
    <location>
        <position position="52"/>
    </location>
</feature>
<dbReference type="Gene3D" id="3.30.70.1110">
    <property type="entry name" value="Histidine kinase CheA-like, P2 response regulator-binding domain"/>
    <property type="match status" value="1"/>
</dbReference>
<dbReference type="GO" id="GO:0000155">
    <property type="term" value="F:phosphorelay sensor kinase activity"/>
    <property type="evidence" value="ECO:0007669"/>
    <property type="project" value="InterPro"/>
</dbReference>
<dbReference type="CDD" id="cd16916">
    <property type="entry name" value="HATPase_CheA-like"/>
    <property type="match status" value="1"/>
</dbReference>
<evidence type="ECO:0000256" key="12">
    <source>
        <dbReference type="ARBA" id="ARBA00023012"/>
    </source>
</evidence>
<sequence length="816" mass="90039">MSDYLDPTNEELLKDFFVEAEAQIEVLEGNILVLENDPSNSDSIDELFRAAHTLKGGAGTVQMNELAEFTHLVEDCLDIIREGKIRIQESTVDTLLIATDVIKAMLEERRHGKIYAEDVSKIEKALRDILSEAQSPGSASASSGSSTASADSAGTSQPEASSLQAPGVDPDALSEYELLELKEAAQGSDILYAVRIVFREDNPMNTVGGIHLFSVLKSFSTVLKTTPDFDALYQDMFHPVVTYYIATSVDPELHRKKLEISDVTEKVEFTEVSDSSASSGYQETAISAVSSAGWGALESDAPAQTAPISRQQGSEQKADTLPDSEDEALTLPGLADNGSDDPASSPDARKRQQSGSVLRVDSRRIDNLLNLVSETVINKAAFNQISNDFADNFSAFQEAEGQYRERLKELFDSLPDYLEQIQHGRVVKEVKSEINERFADLPSVFNEFQGDLKGSVAKFRNASQNLGRIAGELQEGVMRIRMVPISQIFSRFPRLVRDLSRSLKKKIDLQIEGEDTELDKSVIEDLLDPLIHCVRNSIDHGVEDPSSRRERGKDETGTVTLRASNEGNMILIEIVDDGRGIDVDAVRRKAIDRGIIHPSKQLSDVEAFNLIFDPGFSTAKSVTNVSGRGVGLDVVKRQIEKLNGTVTVWSEHGRGTRFTIKIPLTLAIIQGLLVRVGKEMYAIPITSVIDSHRIKPSEIKMIDNYEVFNVREDVVSLIRLSRLFRIPTNESPDYHYVVIVGTNERKMGLIVDSLIGEEDVVIKPLRDHFTNSPGIAGANITGDGKVSLIIDVSQLLELGLRREKEERAQRELKIGS</sequence>
<evidence type="ECO:0000259" key="17">
    <source>
        <dbReference type="PROSITE" id="PS50851"/>
    </source>
</evidence>
<evidence type="ECO:0000313" key="19">
    <source>
        <dbReference type="EMBL" id="SIQ01350.1"/>
    </source>
</evidence>
<dbReference type="AlphaFoldDB" id="A0A1N6PAE9"/>
<evidence type="ECO:0000256" key="11">
    <source>
        <dbReference type="ARBA" id="ARBA00022840"/>
    </source>
</evidence>
<dbReference type="SUPFAM" id="SSF47226">
    <property type="entry name" value="Histidine-containing phosphotransfer domain, HPT domain"/>
    <property type="match status" value="1"/>
</dbReference>
<dbReference type="PANTHER" id="PTHR43395:SF10">
    <property type="entry name" value="CHEMOTAXIS PROTEIN CHEA"/>
    <property type="match status" value="1"/>
</dbReference>
<dbReference type="InterPro" id="IPR035891">
    <property type="entry name" value="CheY-binding_CheA"/>
</dbReference>
<dbReference type="CDD" id="cd00088">
    <property type="entry name" value="HPT"/>
    <property type="match status" value="1"/>
</dbReference>
<evidence type="ECO:0000256" key="14">
    <source>
        <dbReference type="PROSITE-ProRule" id="PRU00110"/>
    </source>
</evidence>
<dbReference type="InterPro" id="IPR036061">
    <property type="entry name" value="CheW-like_dom_sf"/>
</dbReference>
<keyword evidence="12" id="KW-0902">Two-component regulatory system</keyword>
<comment type="function">
    <text evidence="13">Involved in the transmission of sensory signals from the chemoreceptors to the flagellar motors. CheA is autophosphorylated; it can transfer its phosphate group to either CheB or CheY.</text>
</comment>
<dbReference type="Proteomes" id="UP000186400">
    <property type="component" value="Unassembled WGS sequence"/>
</dbReference>
<dbReference type="SMART" id="SM00387">
    <property type="entry name" value="HATPase_c"/>
    <property type="match status" value="1"/>
</dbReference>
<dbReference type="OrthoDB" id="9803176at2"/>
<dbReference type="Pfam" id="PF01627">
    <property type="entry name" value="Hpt"/>
    <property type="match status" value="1"/>
</dbReference>
<evidence type="ECO:0000256" key="6">
    <source>
        <dbReference type="ARBA" id="ARBA00022500"/>
    </source>
</evidence>
<keyword evidence="9" id="KW-0547">Nucleotide-binding</keyword>
<dbReference type="GO" id="GO:0005524">
    <property type="term" value="F:ATP binding"/>
    <property type="evidence" value="ECO:0007669"/>
    <property type="project" value="UniProtKB-KW"/>
</dbReference>
<keyword evidence="10 19" id="KW-0418">Kinase</keyword>
<dbReference type="InterPro" id="IPR002545">
    <property type="entry name" value="CheW-lke_dom"/>
</dbReference>
<evidence type="ECO:0000256" key="7">
    <source>
        <dbReference type="ARBA" id="ARBA00022553"/>
    </source>
</evidence>
<comment type="catalytic activity">
    <reaction evidence="1">
        <text>ATP + protein L-histidine = ADP + protein N-phospho-L-histidine.</text>
        <dbReference type="EC" id="2.7.13.3"/>
    </reaction>
</comment>
<dbReference type="Pfam" id="PF02895">
    <property type="entry name" value="H-kinase_dim"/>
    <property type="match status" value="1"/>
</dbReference>
<gene>
    <name evidence="19" type="ORF">SAMN05920897_102211</name>
</gene>
<dbReference type="Pfam" id="PF01584">
    <property type="entry name" value="CheW"/>
    <property type="match status" value="1"/>
</dbReference>
<feature type="compositionally biased region" description="Low complexity" evidence="15">
    <location>
        <begin position="133"/>
        <end position="156"/>
    </location>
</feature>
<dbReference type="Gene3D" id="1.10.287.560">
    <property type="entry name" value="Histidine kinase CheA-like, homodimeric domain"/>
    <property type="match status" value="1"/>
</dbReference>
<feature type="domain" description="CheW-like" evidence="17">
    <location>
        <begin position="668"/>
        <end position="801"/>
    </location>
</feature>
<proteinExistence type="predicted"/>
<dbReference type="PRINTS" id="PR00344">
    <property type="entry name" value="BCTRLSENSOR"/>
</dbReference>
<dbReference type="EMBL" id="FTMS01000002">
    <property type="protein sequence ID" value="SIQ01350.1"/>
    <property type="molecule type" value="Genomic_DNA"/>
</dbReference>
<keyword evidence="8" id="KW-0808">Transferase</keyword>
<dbReference type="RefSeq" id="WP_076487746.1">
    <property type="nucleotide sequence ID" value="NZ_FTMS01000002.1"/>
</dbReference>
<feature type="region of interest" description="Disordered" evidence="15">
    <location>
        <begin position="133"/>
        <end position="168"/>
    </location>
</feature>
<keyword evidence="5" id="KW-0963">Cytoplasm</keyword>
<evidence type="ECO:0000313" key="20">
    <source>
        <dbReference type="Proteomes" id="UP000186400"/>
    </source>
</evidence>
<dbReference type="PROSITE" id="PS50894">
    <property type="entry name" value="HPT"/>
    <property type="match status" value="1"/>
</dbReference>
<evidence type="ECO:0000256" key="1">
    <source>
        <dbReference type="ARBA" id="ARBA00000085"/>
    </source>
</evidence>
<dbReference type="CDD" id="cd00731">
    <property type="entry name" value="CheA_reg"/>
    <property type="match status" value="1"/>
</dbReference>
<dbReference type="InterPro" id="IPR003594">
    <property type="entry name" value="HATPase_dom"/>
</dbReference>
<dbReference type="InterPro" id="IPR004105">
    <property type="entry name" value="CheA-like_dim"/>
</dbReference>
<evidence type="ECO:0000256" key="2">
    <source>
        <dbReference type="ARBA" id="ARBA00004496"/>
    </source>
</evidence>
<organism evidence="19 20">
    <name type="scientific">Alkalispirochaeta americana</name>
    <dbReference type="NCBI Taxonomy" id="159291"/>
    <lineage>
        <taxon>Bacteria</taxon>
        <taxon>Pseudomonadati</taxon>
        <taxon>Spirochaetota</taxon>
        <taxon>Spirochaetia</taxon>
        <taxon>Spirochaetales</taxon>
        <taxon>Spirochaetaceae</taxon>
        <taxon>Alkalispirochaeta</taxon>
    </lineage>
</organism>
<dbReference type="PROSITE" id="PS50109">
    <property type="entry name" value="HIS_KIN"/>
    <property type="match status" value="1"/>
</dbReference>
<dbReference type="InterPro" id="IPR037052">
    <property type="entry name" value="CheA-like_P2_sf"/>
</dbReference>
<dbReference type="InterPro" id="IPR051315">
    <property type="entry name" value="Bact_Chemotaxis_CheA"/>
</dbReference>
<dbReference type="InterPro" id="IPR005467">
    <property type="entry name" value="His_kinase_dom"/>
</dbReference>
<dbReference type="SUPFAM" id="SSF47384">
    <property type="entry name" value="Homodimeric domain of signal transducing histidine kinase"/>
    <property type="match status" value="1"/>
</dbReference>
<evidence type="ECO:0000256" key="15">
    <source>
        <dbReference type="SAM" id="MobiDB-lite"/>
    </source>
</evidence>
<protein>
    <recommendedName>
        <fullName evidence="4">Chemotaxis protein CheA</fullName>
        <ecNumber evidence="3">2.7.13.3</ecNumber>
    </recommendedName>
</protein>
<keyword evidence="11" id="KW-0067">ATP-binding</keyword>
<dbReference type="Pfam" id="PF07194">
    <property type="entry name" value="P2"/>
    <property type="match status" value="1"/>
</dbReference>
<dbReference type="PANTHER" id="PTHR43395">
    <property type="entry name" value="SENSOR HISTIDINE KINASE CHEA"/>
    <property type="match status" value="1"/>
</dbReference>
<dbReference type="InterPro" id="IPR036890">
    <property type="entry name" value="HATPase_C_sf"/>
</dbReference>
<dbReference type="InterPro" id="IPR036097">
    <property type="entry name" value="HisK_dim/P_sf"/>
</dbReference>
<feature type="region of interest" description="Disordered" evidence="15">
    <location>
        <begin position="301"/>
        <end position="357"/>
    </location>
</feature>
<dbReference type="FunFam" id="3.30.565.10:FF:000016">
    <property type="entry name" value="Chemotaxis protein CheA, putative"/>
    <property type="match status" value="1"/>
</dbReference>
<dbReference type="InterPro" id="IPR037006">
    <property type="entry name" value="CheA-like_homodim_sf"/>
</dbReference>
<dbReference type="PROSITE" id="PS50851">
    <property type="entry name" value="CHEW"/>
    <property type="match status" value="1"/>
</dbReference>
<dbReference type="Gene3D" id="1.20.120.160">
    <property type="entry name" value="HPT domain"/>
    <property type="match status" value="1"/>
</dbReference>
<evidence type="ECO:0000256" key="10">
    <source>
        <dbReference type="ARBA" id="ARBA00022777"/>
    </source>
</evidence>
<evidence type="ECO:0000256" key="3">
    <source>
        <dbReference type="ARBA" id="ARBA00012438"/>
    </source>
</evidence>
<evidence type="ECO:0000256" key="4">
    <source>
        <dbReference type="ARBA" id="ARBA00021495"/>
    </source>
</evidence>
<evidence type="ECO:0000256" key="5">
    <source>
        <dbReference type="ARBA" id="ARBA00022490"/>
    </source>
</evidence>
<dbReference type="SUPFAM" id="SSF50341">
    <property type="entry name" value="CheW-like"/>
    <property type="match status" value="1"/>
</dbReference>
<dbReference type="EC" id="2.7.13.3" evidence="3"/>
<evidence type="ECO:0000256" key="13">
    <source>
        <dbReference type="ARBA" id="ARBA00035100"/>
    </source>
</evidence>